<reference evidence="2" key="1">
    <citation type="journal article" date="2014" name="Nat. Commun.">
        <title>The rainbow trout genome provides novel insights into evolution after whole-genome duplication in vertebrates.</title>
        <authorList>
            <person name="Berthelot C."/>
            <person name="Brunet F."/>
            <person name="Chalopin D."/>
            <person name="Juanchich A."/>
            <person name="Bernard M."/>
            <person name="Noel B."/>
            <person name="Bento P."/>
            <person name="Da Silva C."/>
            <person name="Labadie K."/>
            <person name="Alberti A."/>
            <person name="Aury J.M."/>
            <person name="Louis A."/>
            <person name="Dehais P."/>
            <person name="Bardou P."/>
            <person name="Montfort J."/>
            <person name="Klopp C."/>
            <person name="Cabau C."/>
            <person name="Gaspin C."/>
            <person name="Thorgaard G.H."/>
            <person name="Boussaha M."/>
            <person name="Quillet E."/>
            <person name="Guyomard R."/>
            <person name="Galiana D."/>
            <person name="Bobe J."/>
            <person name="Volff J.N."/>
            <person name="Genet C."/>
            <person name="Wincker P."/>
            <person name="Jaillon O."/>
            <person name="Roest Crollius H."/>
            <person name="Guiguen Y."/>
        </authorList>
    </citation>
    <scope>NUCLEOTIDE SEQUENCE [LARGE SCALE GENOMIC DNA]</scope>
</reference>
<feature type="compositionally biased region" description="Polar residues" evidence="1">
    <location>
        <begin position="101"/>
        <end position="115"/>
    </location>
</feature>
<reference evidence="2" key="2">
    <citation type="submission" date="2014-03" db="EMBL/GenBank/DDBJ databases">
        <authorList>
            <person name="Genoscope - CEA"/>
        </authorList>
    </citation>
    <scope>NUCLEOTIDE SEQUENCE</scope>
</reference>
<dbReference type="Proteomes" id="UP000193380">
    <property type="component" value="Unassembled WGS sequence"/>
</dbReference>
<proteinExistence type="predicted"/>
<feature type="region of interest" description="Disordered" evidence="1">
    <location>
        <begin position="96"/>
        <end position="115"/>
    </location>
</feature>
<dbReference type="PaxDb" id="8022-A0A061AES7"/>
<sequence>MLLRTLDGRILNSQNELKCSSFTTSSVYTNIPSASAATEAHQEFSSYNVNSLGQTQFPQYYAPPLSYLPAGLPNSEENGSSMGVAGYPAIKTEGSALAGLPSTTGTSAVPHNNSY</sequence>
<gene>
    <name evidence="2" type="ORF">GSONMT00042108001</name>
</gene>
<evidence type="ECO:0008006" key="4">
    <source>
        <dbReference type="Google" id="ProtNLM"/>
    </source>
</evidence>
<dbReference type="EMBL" id="FR977806">
    <property type="protein sequence ID" value="CDR18417.1"/>
    <property type="molecule type" value="Genomic_DNA"/>
</dbReference>
<name>A0A061AES7_ONCMY</name>
<protein>
    <recommendedName>
        <fullName evidence="4">Eyes absent homolog</fullName>
    </recommendedName>
</protein>
<evidence type="ECO:0000313" key="3">
    <source>
        <dbReference type="Proteomes" id="UP000193380"/>
    </source>
</evidence>
<evidence type="ECO:0000313" key="2">
    <source>
        <dbReference type="EMBL" id="CDR18417.1"/>
    </source>
</evidence>
<evidence type="ECO:0000256" key="1">
    <source>
        <dbReference type="SAM" id="MobiDB-lite"/>
    </source>
</evidence>
<accession>A0A061AES7</accession>
<organism evidence="2 3">
    <name type="scientific">Oncorhynchus mykiss</name>
    <name type="common">Rainbow trout</name>
    <name type="synonym">Salmo gairdneri</name>
    <dbReference type="NCBI Taxonomy" id="8022"/>
    <lineage>
        <taxon>Eukaryota</taxon>
        <taxon>Metazoa</taxon>
        <taxon>Chordata</taxon>
        <taxon>Craniata</taxon>
        <taxon>Vertebrata</taxon>
        <taxon>Euteleostomi</taxon>
        <taxon>Actinopterygii</taxon>
        <taxon>Neopterygii</taxon>
        <taxon>Teleostei</taxon>
        <taxon>Protacanthopterygii</taxon>
        <taxon>Salmoniformes</taxon>
        <taxon>Salmonidae</taxon>
        <taxon>Salmoninae</taxon>
        <taxon>Oncorhynchus</taxon>
    </lineage>
</organism>
<dbReference type="STRING" id="8022.A0A061AES7"/>
<dbReference type="AlphaFoldDB" id="A0A061AES7"/>